<evidence type="ECO:0000256" key="4">
    <source>
        <dbReference type="RuleBase" id="RU362073"/>
    </source>
</evidence>
<keyword evidence="4" id="KW-0964">Secreted</keyword>
<organism evidence="7 8">
    <name type="scientific">Paenibacillus methanolicus</name>
    <dbReference type="NCBI Taxonomy" id="582686"/>
    <lineage>
        <taxon>Bacteria</taxon>
        <taxon>Bacillati</taxon>
        <taxon>Bacillota</taxon>
        <taxon>Bacilli</taxon>
        <taxon>Bacillales</taxon>
        <taxon>Paenibacillaceae</taxon>
        <taxon>Paenibacillus</taxon>
    </lineage>
</organism>
<evidence type="ECO:0000313" key="8">
    <source>
        <dbReference type="Proteomes" id="UP000323257"/>
    </source>
</evidence>
<evidence type="ECO:0000313" key="7">
    <source>
        <dbReference type="EMBL" id="TYP75741.1"/>
    </source>
</evidence>
<dbReference type="Gene3D" id="6.10.10.10">
    <property type="entry name" value="Flagellar export chaperone, C-terminal domain"/>
    <property type="match status" value="1"/>
</dbReference>
<dbReference type="Proteomes" id="UP000323257">
    <property type="component" value="Unassembled WGS sequence"/>
</dbReference>
<feature type="domain" description="Flagellin C-terminal" evidence="6">
    <location>
        <begin position="494"/>
        <end position="579"/>
    </location>
</feature>
<dbReference type="GO" id="GO:0009288">
    <property type="term" value="C:bacterial-type flagellum"/>
    <property type="evidence" value="ECO:0007669"/>
    <property type="project" value="UniProtKB-SubCell"/>
</dbReference>
<feature type="domain" description="Flagellin N-terminal" evidence="5">
    <location>
        <begin position="3"/>
        <end position="138"/>
    </location>
</feature>
<comment type="caution">
    <text evidence="7">The sequence shown here is derived from an EMBL/GenBank/DDBJ whole genome shotgun (WGS) entry which is preliminary data.</text>
</comment>
<reference evidence="7 8" key="1">
    <citation type="submission" date="2019-07" db="EMBL/GenBank/DDBJ databases">
        <title>Genomic Encyclopedia of Type Strains, Phase III (KMG-III): the genomes of soil and plant-associated and newly described type strains.</title>
        <authorList>
            <person name="Whitman W."/>
        </authorList>
    </citation>
    <scope>NUCLEOTIDE SEQUENCE [LARGE SCALE GENOMIC DNA]</scope>
    <source>
        <strain evidence="7 8">BL24</strain>
    </source>
</reference>
<name>A0A5S5C8K6_9BACL</name>
<keyword evidence="7" id="KW-0282">Flagellum</keyword>
<dbReference type="GO" id="GO:0005576">
    <property type="term" value="C:extracellular region"/>
    <property type="evidence" value="ECO:0007669"/>
    <property type="project" value="UniProtKB-SubCell"/>
</dbReference>
<dbReference type="PANTHER" id="PTHR42792:SF2">
    <property type="entry name" value="FLAGELLIN"/>
    <property type="match status" value="1"/>
</dbReference>
<dbReference type="GO" id="GO:0005198">
    <property type="term" value="F:structural molecule activity"/>
    <property type="evidence" value="ECO:0007669"/>
    <property type="project" value="UniProtKB-UniRule"/>
</dbReference>
<sequence length="580" mass="59867">MRINHNISALNTYRQLGANSAATNKNIEKLSSGLRINRAGDDAAGLAISEKMRGQIRGLDMAAKNSQDGISLIQTAEGALNETHSILQRMRELANQSANGTNTDADRGALQDEMNQLTSEINRIGNTTEFNTQKLLKGDGKANLKEANVFVDGTLASGATNKTQATNAITITTAAAAGDTVKFTLNGQELNVTFTASTSNGGVVGGDNKGYNVTANSANVAIDAAPDATKTGAGLKDALAKMIEANETLKGQYTVSDATGVVTITAVAGGKFDGAEGNIDTTTETGAIVFTGAADNVGTTTHVKATKTLDFDAAITGATTTATDTNLKALVGTGFTINGQQVEFYNANDGAYTGSGIGVAINTALENATNANKADALVKAIADTVGSKIDGVTLTATGDDLIITAKEGGVEGNKIEYKDGGIQKEFKTSFQIGANSGQAMSLEINDMRAKALGIVGKAGDTGFTASKTVTDGTNDVKGEAALNISTKDDAAKSIAIVDKAIASVSSERSKLGAVQNRLEHTINNLGTASENLTAAESRIRDVDMAKEMMEQTKNNILAQAAQAMLAQANQQPQGVLQLLR</sequence>
<accession>A0A5S5C8K6</accession>
<comment type="similarity">
    <text evidence="1 4">Belongs to the bacterial flagellin family.</text>
</comment>
<dbReference type="InterPro" id="IPR046358">
    <property type="entry name" value="Flagellin_C"/>
</dbReference>
<evidence type="ECO:0000259" key="6">
    <source>
        <dbReference type="Pfam" id="PF00700"/>
    </source>
</evidence>
<dbReference type="EMBL" id="VNHS01000004">
    <property type="protein sequence ID" value="TYP75741.1"/>
    <property type="molecule type" value="Genomic_DNA"/>
</dbReference>
<evidence type="ECO:0000256" key="1">
    <source>
        <dbReference type="ARBA" id="ARBA00005709"/>
    </source>
</evidence>
<dbReference type="PANTHER" id="PTHR42792">
    <property type="entry name" value="FLAGELLIN"/>
    <property type="match status" value="1"/>
</dbReference>
<dbReference type="SUPFAM" id="SSF64518">
    <property type="entry name" value="Phase 1 flagellin"/>
    <property type="match status" value="2"/>
</dbReference>
<dbReference type="Pfam" id="PF00669">
    <property type="entry name" value="Flagellin_N"/>
    <property type="match status" value="1"/>
</dbReference>
<dbReference type="PRINTS" id="PR00207">
    <property type="entry name" value="FLAGELLIN"/>
</dbReference>
<comment type="subcellular location">
    <subcellularLocation>
        <location evidence="4">Secreted</location>
    </subcellularLocation>
    <subcellularLocation>
        <location evidence="4">Bacterial flagellum</location>
    </subcellularLocation>
</comment>
<evidence type="ECO:0000259" key="5">
    <source>
        <dbReference type="Pfam" id="PF00669"/>
    </source>
</evidence>
<comment type="function">
    <text evidence="4">Flagellin is the subunit protein which polymerizes to form the filaments of bacterial flagella.</text>
</comment>
<keyword evidence="7" id="KW-0969">Cilium</keyword>
<keyword evidence="7" id="KW-0966">Cell projection</keyword>
<dbReference type="OrthoDB" id="9796789at2"/>
<dbReference type="AlphaFoldDB" id="A0A5S5C8K6"/>
<dbReference type="Gene3D" id="3.30.70.2120">
    <property type="match status" value="1"/>
</dbReference>
<dbReference type="InterPro" id="IPR001492">
    <property type="entry name" value="Flagellin"/>
</dbReference>
<dbReference type="InterPro" id="IPR001029">
    <property type="entry name" value="Flagellin_N"/>
</dbReference>
<dbReference type="RefSeq" id="WP_148929653.1">
    <property type="nucleotide sequence ID" value="NZ_VNHS01000004.1"/>
</dbReference>
<evidence type="ECO:0000256" key="2">
    <source>
        <dbReference type="ARBA" id="ARBA00020110"/>
    </source>
</evidence>
<dbReference type="Pfam" id="PF00700">
    <property type="entry name" value="Flagellin_C"/>
    <property type="match status" value="1"/>
</dbReference>
<protein>
    <recommendedName>
        <fullName evidence="2 4">Flagellin</fullName>
    </recommendedName>
</protein>
<keyword evidence="8" id="KW-1185">Reference proteome</keyword>
<proteinExistence type="inferred from homology"/>
<gene>
    <name evidence="7" type="ORF">BCM02_104422</name>
</gene>
<keyword evidence="3 4" id="KW-0975">Bacterial flagellum</keyword>
<dbReference type="InterPro" id="IPR042187">
    <property type="entry name" value="Flagellin_C_sub2"/>
</dbReference>
<dbReference type="Gene3D" id="1.20.1330.10">
    <property type="entry name" value="f41 fragment of flagellin, N-terminal domain"/>
    <property type="match status" value="2"/>
</dbReference>
<evidence type="ECO:0000256" key="3">
    <source>
        <dbReference type="ARBA" id="ARBA00023143"/>
    </source>
</evidence>